<evidence type="ECO:0000256" key="4">
    <source>
        <dbReference type="ARBA" id="ARBA00012513"/>
    </source>
</evidence>
<dbReference type="CDD" id="cd14066">
    <property type="entry name" value="STKc_IRAK"/>
    <property type="match status" value="3"/>
</dbReference>
<dbReference type="GO" id="GO:1901001">
    <property type="term" value="P:negative regulation of response to salt stress"/>
    <property type="evidence" value="ECO:0007669"/>
    <property type="project" value="UniProtKB-ARBA"/>
</dbReference>
<accession>A0A199VY54</accession>
<dbReference type="Proteomes" id="UP000092600">
    <property type="component" value="Unassembled WGS sequence"/>
</dbReference>
<evidence type="ECO:0000256" key="10">
    <source>
        <dbReference type="ARBA" id="ARBA00022734"/>
    </source>
</evidence>
<evidence type="ECO:0000256" key="6">
    <source>
        <dbReference type="ARBA" id="ARBA00022527"/>
    </source>
</evidence>
<keyword evidence="5" id="KW-1003">Cell membrane</keyword>
<dbReference type="Gene3D" id="3.30.200.20">
    <property type="entry name" value="Phosphorylase Kinase, domain 1"/>
    <property type="match status" value="3"/>
</dbReference>
<dbReference type="STRING" id="4615.A0A199VY54"/>
<comment type="catalytic activity">
    <reaction evidence="19">
        <text>L-seryl-[protein] + ATP = O-phospho-L-seryl-[protein] + ADP + H(+)</text>
        <dbReference type="Rhea" id="RHEA:17989"/>
        <dbReference type="Rhea" id="RHEA-COMP:9863"/>
        <dbReference type="Rhea" id="RHEA-COMP:11604"/>
        <dbReference type="ChEBI" id="CHEBI:15378"/>
        <dbReference type="ChEBI" id="CHEBI:29999"/>
        <dbReference type="ChEBI" id="CHEBI:30616"/>
        <dbReference type="ChEBI" id="CHEBI:83421"/>
        <dbReference type="ChEBI" id="CHEBI:456216"/>
        <dbReference type="EC" id="2.7.11.1"/>
    </reaction>
    <physiologicalReaction direction="left-to-right" evidence="19">
        <dbReference type="Rhea" id="RHEA:17990"/>
    </physiologicalReaction>
</comment>
<dbReference type="PROSITE" id="PS00108">
    <property type="entry name" value="PROTEIN_KINASE_ST"/>
    <property type="match status" value="3"/>
</dbReference>
<evidence type="ECO:0000256" key="13">
    <source>
        <dbReference type="ARBA" id="ARBA00022840"/>
    </source>
</evidence>
<protein>
    <recommendedName>
        <fullName evidence="4">non-specific serine/threonine protein kinase</fullName>
        <ecNumber evidence="4">2.7.11.1</ecNumber>
    </recommendedName>
</protein>
<keyword evidence="11 20" id="KW-0547">Nucleotide-binding</keyword>
<dbReference type="InterPro" id="IPR013320">
    <property type="entry name" value="ConA-like_dom_sf"/>
</dbReference>
<keyword evidence="17" id="KW-0325">Glycoprotein</keyword>
<dbReference type="SUPFAM" id="SSF56112">
    <property type="entry name" value="Protein kinase-like (PK-like)"/>
    <property type="match status" value="3"/>
</dbReference>
<evidence type="ECO:0000313" key="24">
    <source>
        <dbReference type="Proteomes" id="UP000092600"/>
    </source>
</evidence>
<evidence type="ECO:0000256" key="1">
    <source>
        <dbReference type="ARBA" id="ARBA00004251"/>
    </source>
</evidence>
<comment type="similarity">
    <text evidence="2">In the N-terminal section; belongs to the leguminous lectin family.</text>
</comment>
<feature type="transmembrane region" description="Helical" evidence="21">
    <location>
        <begin position="257"/>
        <end position="278"/>
    </location>
</feature>
<dbReference type="InterPro" id="IPR000719">
    <property type="entry name" value="Prot_kinase_dom"/>
</dbReference>
<dbReference type="InterPro" id="IPR008271">
    <property type="entry name" value="Ser/Thr_kinase_AS"/>
</dbReference>
<evidence type="ECO:0000256" key="7">
    <source>
        <dbReference type="ARBA" id="ARBA00022679"/>
    </source>
</evidence>
<dbReference type="SUPFAM" id="SSF49899">
    <property type="entry name" value="Concanavalin A-like lectins/glucanases"/>
    <property type="match status" value="3"/>
</dbReference>
<gene>
    <name evidence="23" type="ORF">ACMD2_17824</name>
</gene>
<dbReference type="GO" id="GO:0004674">
    <property type="term" value="F:protein serine/threonine kinase activity"/>
    <property type="evidence" value="ECO:0007669"/>
    <property type="project" value="UniProtKB-KW"/>
</dbReference>
<keyword evidence="10 23" id="KW-0430">Lectin</keyword>
<dbReference type="GO" id="GO:0030246">
    <property type="term" value="F:carbohydrate binding"/>
    <property type="evidence" value="ECO:0007669"/>
    <property type="project" value="UniProtKB-KW"/>
</dbReference>
<comment type="catalytic activity">
    <reaction evidence="18">
        <text>L-threonyl-[protein] + ATP = O-phospho-L-threonyl-[protein] + ADP + H(+)</text>
        <dbReference type="Rhea" id="RHEA:46608"/>
        <dbReference type="Rhea" id="RHEA-COMP:11060"/>
        <dbReference type="Rhea" id="RHEA-COMP:11605"/>
        <dbReference type="ChEBI" id="CHEBI:15378"/>
        <dbReference type="ChEBI" id="CHEBI:30013"/>
        <dbReference type="ChEBI" id="CHEBI:30616"/>
        <dbReference type="ChEBI" id="CHEBI:61977"/>
        <dbReference type="ChEBI" id="CHEBI:456216"/>
        <dbReference type="EC" id="2.7.11.1"/>
    </reaction>
    <physiologicalReaction direction="left-to-right" evidence="18">
        <dbReference type="Rhea" id="RHEA:46609"/>
    </physiologicalReaction>
</comment>
<evidence type="ECO:0000256" key="14">
    <source>
        <dbReference type="ARBA" id="ARBA00022989"/>
    </source>
</evidence>
<evidence type="ECO:0000256" key="16">
    <source>
        <dbReference type="ARBA" id="ARBA00023170"/>
    </source>
</evidence>
<evidence type="ECO:0000256" key="18">
    <source>
        <dbReference type="ARBA" id="ARBA00048659"/>
    </source>
</evidence>
<evidence type="ECO:0000256" key="17">
    <source>
        <dbReference type="ARBA" id="ARBA00023180"/>
    </source>
</evidence>
<evidence type="ECO:0000256" key="9">
    <source>
        <dbReference type="ARBA" id="ARBA00022729"/>
    </source>
</evidence>
<dbReference type="FunFam" id="3.30.200.20:FF:000112">
    <property type="entry name" value="Lectin-domain containing receptor kinase A4.3"/>
    <property type="match status" value="3"/>
</dbReference>
<keyword evidence="15 21" id="KW-0472">Membrane</keyword>
<proteinExistence type="inferred from homology"/>
<dbReference type="GO" id="GO:0005524">
    <property type="term" value="F:ATP binding"/>
    <property type="evidence" value="ECO:0007669"/>
    <property type="project" value="UniProtKB-UniRule"/>
</dbReference>
<keyword evidence="9" id="KW-0732">Signal</keyword>
<dbReference type="EC" id="2.7.11.1" evidence="4"/>
<dbReference type="PROSITE" id="PS00107">
    <property type="entry name" value="PROTEIN_KINASE_ATP"/>
    <property type="match status" value="3"/>
</dbReference>
<keyword evidence="13 20" id="KW-0067">ATP-binding</keyword>
<evidence type="ECO:0000256" key="8">
    <source>
        <dbReference type="ARBA" id="ARBA00022692"/>
    </source>
</evidence>
<evidence type="ECO:0000256" key="12">
    <source>
        <dbReference type="ARBA" id="ARBA00022777"/>
    </source>
</evidence>
<keyword evidence="12 23" id="KW-0418">Kinase</keyword>
<dbReference type="InterPro" id="IPR011009">
    <property type="entry name" value="Kinase-like_dom_sf"/>
</dbReference>
<dbReference type="Pfam" id="PF00069">
    <property type="entry name" value="Pkinase"/>
    <property type="match status" value="3"/>
</dbReference>
<dbReference type="InterPro" id="IPR017441">
    <property type="entry name" value="Protein_kinase_ATP_BS"/>
</dbReference>
<feature type="domain" description="Protein kinase" evidence="22">
    <location>
        <begin position="1653"/>
        <end position="1934"/>
    </location>
</feature>
<dbReference type="InterPro" id="IPR050528">
    <property type="entry name" value="L-type_Lectin-RKs"/>
</dbReference>
<dbReference type="Gene3D" id="1.10.510.10">
    <property type="entry name" value="Transferase(Phosphotransferase) domain 1"/>
    <property type="match status" value="3"/>
</dbReference>
<dbReference type="GO" id="GO:0005886">
    <property type="term" value="C:plasma membrane"/>
    <property type="evidence" value="ECO:0007669"/>
    <property type="project" value="UniProtKB-SubCell"/>
</dbReference>
<feature type="domain" description="Protein kinase" evidence="22">
    <location>
        <begin position="956"/>
        <end position="1240"/>
    </location>
</feature>
<dbReference type="InterPro" id="IPR001220">
    <property type="entry name" value="Legume_lectin_dom"/>
</dbReference>
<evidence type="ECO:0000256" key="20">
    <source>
        <dbReference type="PROSITE-ProRule" id="PRU10141"/>
    </source>
</evidence>
<evidence type="ECO:0000256" key="2">
    <source>
        <dbReference type="ARBA" id="ARBA00008536"/>
    </source>
</evidence>
<keyword evidence="16 23" id="KW-0675">Receptor</keyword>
<feature type="transmembrane region" description="Helical" evidence="21">
    <location>
        <begin position="899"/>
        <end position="921"/>
    </location>
</feature>
<dbReference type="Gene3D" id="2.60.120.200">
    <property type="match status" value="3"/>
</dbReference>
<dbReference type="CDD" id="cd06899">
    <property type="entry name" value="lectin_legume_LecRK_Arcelin_ConA"/>
    <property type="match status" value="3"/>
</dbReference>
<reference evidence="23 24" key="1">
    <citation type="journal article" date="2016" name="DNA Res.">
        <title>The draft genome of MD-2 pineapple using hybrid error correction of long reads.</title>
        <authorList>
            <person name="Redwan R.M."/>
            <person name="Saidin A."/>
            <person name="Kumar S.V."/>
        </authorList>
    </citation>
    <scope>NUCLEOTIDE SEQUENCE [LARGE SCALE GENOMIC DNA]</scope>
    <source>
        <strain evidence="24">cv. MD2</strain>
        <tissue evidence="23">Leaf</tissue>
    </source>
</reference>
<dbReference type="PROSITE" id="PS00307">
    <property type="entry name" value="LECTIN_LEGUME_BETA"/>
    <property type="match status" value="1"/>
</dbReference>
<dbReference type="FunFam" id="1.10.510.10:FF:000517">
    <property type="entry name" value="Putative receptor kinase Lecrk"/>
    <property type="match status" value="3"/>
</dbReference>
<evidence type="ECO:0000256" key="11">
    <source>
        <dbReference type="ARBA" id="ARBA00022741"/>
    </source>
</evidence>
<dbReference type="EMBL" id="LSRQ01000569">
    <property type="protein sequence ID" value="OAY81913.1"/>
    <property type="molecule type" value="Genomic_DNA"/>
</dbReference>
<evidence type="ECO:0000259" key="22">
    <source>
        <dbReference type="PROSITE" id="PS50011"/>
    </source>
</evidence>
<dbReference type="InterPro" id="IPR019825">
    <property type="entry name" value="Lectin_legB_Mn/Ca_BS"/>
</dbReference>
<feature type="domain" description="Protein kinase" evidence="22">
    <location>
        <begin position="312"/>
        <end position="598"/>
    </location>
</feature>
<evidence type="ECO:0000256" key="21">
    <source>
        <dbReference type="SAM" id="Phobius"/>
    </source>
</evidence>
<comment type="caution">
    <text evidence="23">The sequence shown here is derived from an EMBL/GenBank/DDBJ whole genome shotgun (WGS) entry which is preliminary data.</text>
</comment>
<comment type="similarity">
    <text evidence="3">In the C-terminal section; belongs to the protein kinase superfamily. Ser/Thr protein kinase family.</text>
</comment>
<evidence type="ECO:0000256" key="5">
    <source>
        <dbReference type="ARBA" id="ARBA00022475"/>
    </source>
</evidence>
<dbReference type="SMART" id="SM00220">
    <property type="entry name" value="S_TKc"/>
    <property type="match status" value="3"/>
</dbReference>
<feature type="binding site" evidence="20">
    <location>
        <position position="341"/>
    </location>
    <ligand>
        <name>ATP</name>
        <dbReference type="ChEBI" id="CHEBI:30616"/>
    </ligand>
</feature>
<dbReference type="PROSITE" id="PS50011">
    <property type="entry name" value="PROTEIN_KINASE_DOM"/>
    <property type="match status" value="3"/>
</dbReference>
<evidence type="ECO:0000256" key="15">
    <source>
        <dbReference type="ARBA" id="ARBA00023136"/>
    </source>
</evidence>
<dbReference type="PANTHER" id="PTHR27007">
    <property type="match status" value="1"/>
</dbReference>
<evidence type="ECO:0000256" key="3">
    <source>
        <dbReference type="ARBA" id="ARBA00010217"/>
    </source>
</evidence>
<name>A0A199VY54_ANACO</name>
<evidence type="ECO:0000256" key="19">
    <source>
        <dbReference type="ARBA" id="ARBA00048977"/>
    </source>
</evidence>
<dbReference type="FunFam" id="2.60.120.200:FF:000051">
    <property type="entry name" value="L-type lectin-domain containing receptor kinase V.9"/>
    <property type="match status" value="3"/>
</dbReference>
<keyword evidence="14 21" id="KW-1133">Transmembrane helix</keyword>
<comment type="subcellular location">
    <subcellularLocation>
        <location evidence="1">Cell membrane</location>
        <topology evidence="1">Single-pass type I membrane protein</topology>
    </subcellularLocation>
</comment>
<keyword evidence="8 21" id="KW-0812">Transmembrane</keyword>
<feature type="transmembrane region" description="Helical" evidence="21">
    <location>
        <begin position="1596"/>
        <end position="1619"/>
    </location>
</feature>
<organism evidence="23 24">
    <name type="scientific">Ananas comosus</name>
    <name type="common">Pineapple</name>
    <name type="synonym">Ananas ananas</name>
    <dbReference type="NCBI Taxonomy" id="4615"/>
    <lineage>
        <taxon>Eukaryota</taxon>
        <taxon>Viridiplantae</taxon>
        <taxon>Streptophyta</taxon>
        <taxon>Embryophyta</taxon>
        <taxon>Tracheophyta</taxon>
        <taxon>Spermatophyta</taxon>
        <taxon>Magnoliopsida</taxon>
        <taxon>Liliopsida</taxon>
        <taxon>Poales</taxon>
        <taxon>Bromeliaceae</taxon>
        <taxon>Bromelioideae</taxon>
        <taxon>Ananas</taxon>
    </lineage>
</organism>
<feature type="binding site" evidence="20">
    <location>
        <position position="985"/>
    </location>
    <ligand>
        <name>ATP</name>
        <dbReference type="ChEBI" id="CHEBI:30616"/>
    </ligand>
</feature>
<keyword evidence="6" id="KW-0723">Serine/threonine-protein kinase</keyword>
<sequence>MICSSDLLILTNNTKDQKGHAFHPSPLNFRSNLSDDSVPSFSTTFAFAIVSEYADVGGHGLAFVIAPSANFSNAVAAQYLGLFSASNNGNTTNHIVAVELDTILNSEFQDIDNNHVGIDINGLQSDAAHTAGYYADDSGEFRSSTLISGKAMQVWVDYDGAESKLNVTLSPVNATGKPTTKPTKPLISFPVNLSTVLLDWPVHVGFSASTGSVLTSHYVIGWSFAMQVGQAPPLDYSKLPAIPRTNLKGHRSRAPGLWLAVACLVFVLLVTVAAFAVVRWRSKYAELREDWEVEFGPHRFSYRDLFQATNGFGERELLGVGGFGRVYRGTLPNSGTEVAVKRVSHESQQGMREFVAEIVSIGRLRHRNIVQLLGYCRRKGELLLVYDFVPNGSLDKYLHYGRAHKPALGWSQRFRIMKGVAAGLLYLHEEWEQVVVHRDIKASNVLLDGETNAKLGDFGLARLYDHGIDPQTTHVVGTIGYLAPELARTGRATTATDVFAFGVFLLEVACGRRPLEQPTAGSQGEQCLLVDWVVKNWRKGSILHTVDAGLGGEYAREEAEMVLKLGLLCSHPHPAARPSMRLVVQYLEGCAPLPELFLAYLYTNVSLPHDDCFDDYVISYPSSMTKQFTFNGFSGANLTLDGLATVSSDGLLILTNNTKQQKGHAFHPSPLRFPRNPSDGSIPSFSTTFAFAIVSEYAELGGHGLAFVITPSTNFSEALPAEYLGLFNMSSNGEATNHVVAIELDTIRSPDFQDIDNNHVGIDINGLRSYTAHTAGYYADDTGEFRNLTLISGKAMQVWVDYDGVYSKLNVTLSPINATGKPTTKPTKPLISFPVNLSSVLLDRPLHVGFSASTGSLLTSHYVIGWSFAMNVGQAPPLDYSKLPAIPRVNLKRHGSRALGLWLAVASLLFVLLATGAAFAAERWRSKYAELCEDWEVEFGPHRFSYRDLFRATNGFSERELLGVGGFGRVYRGTLPNSGAEVAVKRVSHESRQGMREFVAEIASIGRLRHRNIVQLLGYCRRKGELLLIYDFVPNGSLDKYLHDCRAEKPALAWSQRFRILKGVATGLLYLHDEWEQVVVHRDIKASNVLLDGEMNAKLGDFGLARLYDHGTDLQTTHVVGTMGYLAPELARTGRATTATDVFAFGVFLLEVACGRRPLEQLTVGPQGEQLLLVDWVVENWQKGSILDTMDARLRGEYAREEAEMALKLGLMCSHPHPAARPSMRLVVQYLEGRAPLPELSPAYLCFTNLSLPHKEGLRYVYNCAINKYIDNRYSCIASLRLPQRLHNCLSMLLKFASFHFHLLLLLLLKLVASSPTTEEHFTFNGFSGANLTLDGIATVSSDGLLILTNTSVQHKSHAFHPSPLRFRRNLSDGSIPSFSTTFAFAIVPTGNADVGGHGIAFVITPSMDFSKALAGQYLGLFNMSNNGDAANHVVAVEVDTILNLEFQDINDNHVGIDINGLRSEESHAAGYYADDTGEFRSLTLISGNAMQVWVDYDGADARLNVTLSTINAIGTPTTKPTKPLISSAVNLSAVLSDLPVHVGFSTATHPMLTSQYVLGWSFAMNVGQAQAPPLDYSKLPAIPRTNLKGHRSRALGLWLAAASLVLVLLVMFVAFAAARWRSKYAELREDWEMEFGPHRFSYRDLFRATNGFRERELLGTGGFGKVYRGTLPTSRAEVAVKRVSHESRQGMREFVAEIASIGRLRHRNIVQLLGYCRRRGELLLVYDFVPNGSLDKYLHYGRAHKPALGWSQRFRILKGVAKGLLYLHEEWEQVVVHRDIKASNVLLDGEMNAKLGDFGLARLYDHGTDPQTTHVVGTTGYLAPELVRSGKATTATDVFAFGVFILEVACGRRPLEQSTAGLQGEQFLLVDWVVENWQTGSILDTVDAGFGREYAKEEAEMALKLGLMCSHPHPSARPSMRLVVQYLEGHEPLPELSPAYLCYTKFSLPHSVGFDYYVSSYPSSVLSASTLSGGR</sequence>
<evidence type="ECO:0000313" key="23">
    <source>
        <dbReference type="EMBL" id="OAY81913.1"/>
    </source>
</evidence>
<feature type="binding site" evidence="20">
    <location>
        <position position="1682"/>
    </location>
    <ligand>
        <name>ATP</name>
        <dbReference type="ChEBI" id="CHEBI:30616"/>
    </ligand>
</feature>
<dbReference type="Pfam" id="PF00139">
    <property type="entry name" value="Lectin_legB"/>
    <property type="match status" value="3"/>
</dbReference>
<keyword evidence="7" id="KW-0808">Transferase</keyword>